<organism evidence="1">
    <name type="scientific">uncultured bacterium</name>
    <name type="common">gcode 4</name>
    <dbReference type="NCBI Taxonomy" id="1234023"/>
    <lineage>
        <taxon>Bacteria</taxon>
        <taxon>environmental samples</taxon>
    </lineage>
</organism>
<accession>K2GUE4</accession>
<gene>
    <name evidence="1" type="ORF">ACD_4C00105G0002</name>
</gene>
<dbReference type="EMBL" id="AMFJ01000621">
    <property type="protein sequence ID" value="EKE26960.1"/>
    <property type="molecule type" value="Genomic_DNA"/>
</dbReference>
<protein>
    <submittedName>
        <fullName evidence="1">Uncharacterized protein</fullName>
    </submittedName>
</protein>
<name>K2GUE4_9BACT</name>
<reference evidence="1" key="1">
    <citation type="journal article" date="2012" name="Science">
        <title>Fermentation, hydrogen, and sulfur metabolism in multiple uncultivated bacterial phyla.</title>
        <authorList>
            <person name="Wrighton K.C."/>
            <person name="Thomas B.C."/>
            <person name="Sharon I."/>
            <person name="Miller C.S."/>
            <person name="Castelle C.J."/>
            <person name="VerBerkmoes N.C."/>
            <person name="Wilkins M.J."/>
            <person name="Hettich R.L."/>
            <person name="Lipton M.S."/>
            <person name="Williams K.H."/>
            <person name="Long P.E."/>
            <person name="Banfield J.F."/>
        </authorList>
    </citation>
    <scope>NUCLEOTIDE SEQUENCE [LARGE SCALE GENOMIC DNA]</scope>
</reference>
<comment type="caution">
    <text evidence="1">The sequence shown here is derived from an EMBL/GenBank/DDBJ whole genome shotgun (WGS) entry which is preliminary data.</text>
</comment>
<proteinExistence type="predicted"/>
<sequence length="504" mass="60922">MSIDATLWHDKLDIWNELQKEALLDEHKVELARDYEKFLHEMALLNPKLCKEFKINTLRICANMNPENRTQLAFLVSEYTSDIMSFVESNVDGRIPNKEKTEEHTELHRKAQLAEYSYLDFEKKWDGYIQQVEKFEWNSYEDICKIAYGIDSWDMENKVYNVIFEGWNDDSLDDNEKMIVAYLKTELWAEWSDTMFATSGADTLKRWNDLEKAKGKVKSRLSNIRSWIHEFITWLKDVKDLTLDTVIKTFEVTAYVDAHTKELLKWLIMNIFENSKQKSLKLWQEFQDKYDILSDPENDTTSWFQAMLVSERRNKDPNELTLLLRWTDEMKDIWSDLQILEWWELPEQVKPMLTYFKKLISKYPDKVFNVIWHSLWWALAQILTLLYPDKVKWAHTFNAPWIKHIKNTFNELDINSFDVDTIRRLRNYNPEKTLDNVFNTVNHDEIWNFKEHVWVDSQKLPWRLHFMKKLKETIDVLGNDEFMKYFEIFIKWENSHKKRIQIKK</sequence>
<dbReference type="InterPro" id="IPR029058">
    <property type="entry name" value="AB_hydrolase_fold"/>
</dbReference>
<dbReference type="SUPFAM" id="SSF53474">
    <property type="entry name" value="alpha/beta-Hydrolases"/>
    <property type="match status" value="1"/>
</dbReference>
<evidence type="ECO:0000313" key="1">
    <source>
        <dbReference type="EMBL" id="EKE26960.1"/>
    </source>
</evidence>
<dbReference type="AlphaFoldDB" id="K2GUE4"/>